<evidence type="ECO:0000256" key="3">
    <source>
        <dbReference type="ARBA" id="ARBA00022989"/>
    </source>
</evidence>
<evidence type="ECO:0000313" key="6">
    <source>
        <dbReference type="EMBL" id="KAK4549850.1"/>
    </source>
</evidence>
<feature type="transmembrane region" description="Helical" evidence="5">
    <location>
        <begin position="63"/>
        <end position="86"/>
    </location>
</feature>
<dbReference type="Gene3D" id="1.20.1250.20">
    <property type="entry name" value="MFS general substrate transporter like domains"/>
    <property type="match status" value="1"/>
</dbReference>
<dbReference type="AlphaFoldDB" id="A0AAV9JYZ1"/>
<proteinExistence type="predicted"/>
<dbReference type="InterPro" id="IPR005828">
    <property type="entry name" value="MFS_sugar_transport-like"/>
</dbReference>
<keyword evidence="7" id="KW-1185">Reference proteome</keyword>
<feature type="transmembrane region" description="Helical" evidence="5">
    <location>
        <begin position="25"/>
        <end position="43"/>
    </location>
</feature>
<keyword evidence="4 5" id="KW-0472">Membrane</keyword>
<evidence type="ECO:0000256" key="1">
    <source>
        <dbReference type="ARBA" id="ARBA00004370"/>
    </source>
</evidence>
<evidence type="ECO:0000256" key="4">
    <source>
        <dbReference type="ARBA" id="ARBA00023136"/>
    </source>
</evidence>
<dbReference type="Proteomes" id="UP001324427">
    <property type="component" value="Unassembled WGS sequence"/>
</dbReference>
<accession>A0AAV9JYZ1</accession>
<dbReference type="GO" id="GO:0016020">
    <property type="term" value="C:membrane"/>
    <property type="evidence" value="ECO:0007669"/>
    <property type="project" value="UniProtKB-SubCell"/>
</dbReference>
<evidence type="ECO:0000256" key="2">
    <source>
        <dbReference type="ARBA" id="ARBA00022692"/>
    </source>
</evidence>
<organism evidence="6 7">
    <name type="scientific">Oleoguttula mirabilis</name>
    <dbReference type="NCBI Taxonomy" id="1507867"/>
    <lineage>
        <taxon>Eukaryota</taxon>
        <taxon>Fungi</taxon>
        <taxon>Dikarya</taxon>
        <taxon>Ascomycota</taxon>
        <taxon>Pezizomycotina</taxon>
        <taxon>Dothideomycetes</taxon>
        <taxon>Dothideomycetidae</taxon>
        <taxon>Mycosphaerellales</taxon>
        <taxon>Teratosphaeriaceae</taxon>
        <taxon>Oleoguttula</taxon>
    </lineage>
</organism>
<evidence type="ECO:0000256" key="5">
    <source>
        <dbReference type="SAM" id="Phobius"/>
    </source>
</evidence>
<dbReference type="Pfam" id="PF00083">
    <property type="entry name" value="Sugar_tr"/>
    <property type="match status" value="1"/>
</dbReference>
<evidence type="ECO:0000313" key="7">
    <source>
        <dbReference type="Proteomes" id="UP001324427"/>
    </source>
</evidence>
<dbReference type="EMBL" id="JAVFHQ010000003">
    <property type="protein sequence ID" value="KAK4549850.1"/>
    <property type="molecule type" value="Genomic_DNA"/>
</dbReference>
<dbReference type="GO" id="GO:0022857">
    <property type="term" value="F:transmembrane transporter activity"/>
    <property type="evidence" value="ECO:0007669"/>
    <property type="project" value="InterPro"/>
</dbReference>
<comment type="subcellular location">
    <subcellularLocation>
        <location evidence="1">Membrane</location>
    </subcellularLocation>
</comment>
<dbReference type="InterPro" id="IPR036259">
    <property type="entry name" value="MFS_trans_sf"/>
</dbReference>
<comment type="caution">
    <text evidence="6">The sequence shown here is derived from an EMBL/GenBank/DDBJ whole genome shotgun (WGS) entry which is preliminary data.</text>
</comment>
<name>A0AAV9JYZ1_9PEZI</name>
<sequence length="87" mass="9754">MDGVILNVVTWSDMYYLDTWGRRQFMILGAVVMSICMLIVGMLSRTEGRPAYDPTLYKVNFDFANIVSAGTAVLALRYLYVASFAIS</sequence>
<keyword evidence="3 5" id="KW-1133">Transmembrane helix</keyword>
<protein>
    <submittedName>
        <fullName evidence="6">Uncharacterized protein</fullName>
    </submittedName>
</protein>
<gene>
    <name evidence="6" type="ORF">LTR36_005151</name>
</gene>
<keyword evidence="2 5" id="KW-0812">Transmembrane</keyword>
<reference evidence="6 7" key="1">
    <citation type="submission" date="2021-11" db="EMBL/GenBank/DDBJ databases">
        <title>Black yeast isolated from Biological Soil Crust.</title>
        <authorList>
            <person name="Kurbessoian T."/>
        </authorList>
    </citation>
    <scope>NUCLEOTIDE SEQUENCE [LARGE SCALE GENOMIC DNA]</scope>
    <source>
        <strain evidence="6 7">CCFEE 5522</strain>
    </source>
</reference>